<accession>A0A217EHU0</accession>
<dbReference type="InterPro" id="IPR036388">
    <property type="entry name" value="WH-like_DNA-bd_sf"/>
</dbReference>
<dbReference type="InterPro" id="IPR003488">
    <property type="entry name" value="DprA"/>
</dbReference>
<evidence type="ECO:0000313" key="5">
    <source>
        <dbReference type="Proteomes" id="UP000243463"/>
    </source>
</evidence>
<protein>
    <submittedName>
        <fullName evidence="4">DNA processing protein</fullName>
    </submittedName>
</protein>
<dbReference type="InterPro" id="IPR041614">
    <property type="entry name" value="DprA_WH"/>
</dbReference>
<dbReference type="Proteomes" id="UP000243463">
    <property type="component" value="Unassembled WGS sequence"/>
</dbReference>
<organism evidence="4 5">
    <name type="scientific">Acinetobacter apis</name>
    <dbReference type="NCBI Taxonomy" id="1229165"/>
    <lineage>
        <taxon>Bacteria</taxon>
        <taxon>Pseudomonadati</taxon>
        <taxon>Pseudomonadota</taxon>
        <taxon>Gammaproteobacteria</taxon>
        <taxon>Moraxellales</taxon>
        <taxon>Moraxellaceae</taxon>
        <taxon>Acinetobacter</taxon>
    </lineage>
</organism>
<dbReference type="GO" id="GO:0009294">
    <property type="term" value="P:DNA-mediated transformation"/>
    <property type="evidence" value="ECO:0007669"/>
    <property type="project" value="InterPro"/>
</dbReference>
<dbReference type="PANTHER" id="PTHR43022">
    <property type="entry name" value="PROTEIN SMF"/>
    <property type="match status" value="1"/>
</dbReference>
<proteinExistence type="inferred from homology"/>
<dbReference type="OrthoDB" id="9785707at2"/>
<name>A0A217EHU0_9GAMM</name>
<comment type="similarity">
    <text evidence="1">Belongs to the DprA/Smf family.</text>
</comment>
<evidence type="ECO:0000313" key="4">
    <source>
        <dbReference type="EMBL" id="SNQ30069.1"/>
    </source>
</evidence>
<feature type="domain" description="DprA winged helix" evidence="3">
    <location>
        <begin position="325"/>
        <end position="364"/>
    </location>
</feature>
<feature type="domain" description="Smf/DprA SLOG" evidence="2">
    <location>
        <begin position="88"/>
        <end position="295"/>
    </location>
</feature>
<dbReference type="InterPro" id="IPR057666">
    <property type="entry name" value="DrpA_SLOG"/>
</dbReference>
<dbReference type="Gene3D" id="3.40.50.450">
    <property type="match status" value="1"/>
</dbReference>
<evidence type="ECO:0000256" key="1">
    <source>
        <dbReference type="ARBA" id="ARBA00006525"/>
    </source>
</evidence>
<dbReference type="Pfam" id="PF17782">
    <property type="entry name" value="WHD_DprA"/>
    <property type="match status" value="1"/>
</dbReference>
<dbReference type="PANTHER" id="PTHR43022:SF1">
    <property type="entry name" value="PROTEIN SMF"/>
    <property type="match status" value="1"/>
</dbReference>
<dbReference type="NCBIfam" id="TIGR00732">
    <property type="entry name" value="dprA"/>
    <property type="match status" value="1"/>
</dbReference>
<evidence type="ECO:0000259" key="3">
    <source>
        <dbReference type="Pfam" id="PF17782"/>
    </source>
</evidence>
<evidence type="ECO:0000259" key="2">
    <source>
        <dbReference type="Pfam" id="PF02481"/>
    </source>
</evidence>
<sequence length="377" mass="42244">MLNNLSEQHLNTITLWYLVQHSMTGFNTIKQYFGSVEHAVTAENLLRWQDLPLHKNHVERARHFMQPEQQAKFQSCVQTLQQQCDFICTPDDSDYPQQLLPYLDHPPILFGQGHAALLNQAQIALVGSRKASKNGLQTSYDFAYYLAEKGFVITSGLAEGVDSAAHHAALTIGQTIAVMATGVEQTYPKKNHTLRQQILKQNGTLITEFLPFTPPLKSYFPRRNRIVSGLSLGVVVTEASLNSGSLITAKLAAEQGKVIFAVPGHIHNQAHQGCHHLIREGAILVDHPEKIIEDLALPTQWQYEQSTPQQSHALPEAHTIPDHLIAVYDALDWDGQDLDQLANKTQLSAHHLLAQLMELELLNKCIQQFGRYSRAPR</sequence>
<reference evidence="5" key="1">
    <citation type="submission" date="2017-06" db="EMBL/GenBank/DDBJ databases">
        <authorList>
            <person name="Varghese N."/>
            <person name="Submissions S."/>
        </authorList>
    </citation>
    <scope>NUCLEOTIDE SEQUENCE [LARGE SCALE GENOMIC DNA]</scope>
    <source>
        <strain evidence="5">ANC 5114</strain>
    </source>
</reference>
<keyword evidence="5" id="KW-1185">Reference proteome</keyword>
<dbReference type="Gene3D" id="1.10.10.10">
    <property type="entry name" value="Winged helix-like DNA-binding domain superfamily/Winged helix DNA-binding domain"/>
    <property type="match status" value="1"/>
</dbReference>
<dbReference type="SUPFAM" id="SSF102405">
    <property type="entry name" value="MCP/YpsA-like"/>
    <property type="match status" value="1"/>
</dbReference>
<dbReference type="Pfam" id="PF02481">
    <property type="entry name" value="DNA_processg_A"/>
    <property type="match status" value="1"/>
</dbReference>
<dbReference type="RefSeq" id="WP_088824244.1">
    <property type="nucleotide sequence ID" value="NZ_FZLN01000005.1"/>
</dbReference>
<dbReference type="EMBL" id="FZLN01000005">
    <property type="protein sequence ID" value="SNQ30069.1"/>
    <property type="molecule type" value="Genomic_DNA"/>
</dbReference>
<gene>
    <name evidence="4" type="ORF">SAMN05444584_2053</name>
</gene>
<dbReference type="AlphaFoldDB" id="A0A217EHU0"/>